<gene>
    <name evidence="3" type="ORF">SAMN05877842_11448</name>
</gene>
<dbReference type="InterPro" id="IPR029058">
    <property type="entry name" value="AB_hydrolase_fold"/>
</dbReference>
<proteinExistence type="predicted"/>
<name>A0A285UMC2_9BACL</name>
<dbReference type="Pfam" id="PF00561">
    <property type="entry name" value="Abhydrolase_1"/>
    <property type="match status" value="1"/>
</dbReference>
<dbReference type="PANTHER" id="PTHR43798">
    <property type="entry name" value="MONOACYLGLYCEROL LIPASE"/>
    <property type="match status" value="1"/>
</dbReference>
<evidence type="ECO:0000313" key="4">
    <source>
        <dbReference type="Proteomes" id="UP000219252"/>
    </source>
</evidence>
<feature type="domain" description="AB hydrolase-1" evidence="2">
    <location>
        <begin position="22"/>
        <end position="257"/>
    </location>
</feature>
<sequence>MTLLKTSDGTNLYYEVVGEGEPIVLIHGWGQNNEGFLPQIETLSKNFKVISYDLRGHGKSDKPHYGLTLSRFADDLEELMNELALENVNLVGWSMGASTSFEYVRKYGVNRLKSLTIFDMTPKLLNDEEWKYGLFHGRYEIQDALRDLTALNHDYSAFGKEFMSIAAPYFTEEMIEETNSLFVEGNTPHVLAAMWLAMVVNDYRDVLPKITVSTQIVYGDQSTLYSKETAEYLVSQIPNAKAIPFENCTHLLVAENPDKTTEVIYDIASK</sequence>
<dbReference type="PANTHER" id="PTHR43798:SF31">
    <property type="entry name" value="AB HYDROLASE SUPERFAMILY PROTEIN YCLE"/>
    <property type="match status" value="1"/>
</dbReference>
<dbReference type="EMBL" id="OBQC01000014">
    <property type="protein sequence ID" value="SOC43055.1"/>
    <property type="molecule type" value="Genomic_DNA"/>
</dbReference>
<dbReference type="Gene3D" id="3.40.50.1820">
    <property type="entry name" value="alpha/beta hydrolase"/>
    <property type="match status" value="1"/>
</dbReference>
<dbReference type="AlphaFoldDB" id="A0A285UMC2"/>
<dbReference type="GO" id="GO:0016787">
    <property type="term" value="F:hydrolase activity"/>
    <property type="evidence" value="ECO:0007669"/>
    <property type="project" value="UniProtKB-KW"/>
</dbReference>
<reference evidence="4" key="1">
    <citation type="submission" date="2017-08" db="EMBL/GenBank/DDBJ databases">
        <authorList>
            <person name="Varghese N."/>
            <person name="Submissions S."/>
        </authorList>
    </citation>
    <scope>NUCLEOTIDE SEQUENCE [LARGE SCALE GENOMIC DNA]</scope>
    <source>
        <strain evidence="4">JC23</strain>
    </source>
</reference>
<dbReference type="OrthoDB" id="6191536at2"/>
<dbReference type="InterPro" id="IPR050266">
    <property type="entry name" value="AB_hydrolase_sf"/>
</dbReference>
<organism evidence="3 4">
    <name type="scientific">Ureibacillus acetophenoni</name>
    <dbReference type="NCBI Taxonomy" id="614649"/>
    <lineage>
        <taxon>Bacteria</taxon>
        <taxon>Bacillati</taxon>
        <taxon>Bacillota</taxon>
        <taxon>Bacilli</taxon>
        <taxon>Bacillales</taxon>
        <taxon>Caryophanaceae</taxon>
        <taxon>Ureibacillus</taxon>
    </lineage>
</organism>
<dbReference type="InterPro" id="IPR000073">
    <property type="entry name" value="AB_hydrolase_1"/>
</dbReference>
<dbReference type="GO" id="GO:0016020">
    <property type="term" value="C:membrane"/>
    <property type="evidence" value="ECO:0007669"/>
    <property type="project" value="TreeGrafter"/>
</dbReference>
<dbReference type="Proteomes" id="UP000219252">
    <property type="component" value="Unassembled WGS sequence"/>
</dbReference>
<accession>A0A285UMC2</accession>
<evidence type="ECO:0000259" key="2">
    <source>
        <dbReference type="Pfam" id="PF00561"/>
    </source>
</evidence>
<keyword evidence="4" id="KW-1185">Reference proteome</keyword>
<evidence type="ECO:0000313" key="3">
    <source>
        <dbReference type="EMBL" id="SOC43055.1"/>
    </source>
</evidence>
<dbReference type="PRINTS" id="PR00111">
    <property type="entry name" value="ABHYDROLASE"/>
</dbReference>
<evidence type="ECO:0000256" key="1">
    <source>
        <dbReference type="ARBA" id="ARBA00022801"/>
    </source>
</evidence>
<keyword evidence="1" id="KW-0378">Hydrolase</keyword>
<dbReference type="RefSeq" id="WP_097150627.1">
    <property type="nucleotide sequence ID" value="NZ_OBQC01000014.1"/>
</dbReference>
<dbReference type="SUPFAM" id="SSF53474">
    <property type="entry name" value="alpha/beta-Hydrolases"/>
    <property type="match status" value="1"/>
</dbReference>
<protein>
    <submittedName>
        <fullName evidence="3">Pimeloyl-ACP methyl ester carboxylesterase</fullName>
    </submittedName>
</protein>